<organism evidence="2 3">
    <name type="scientific">Kipferlia bialata</name>
    <dbReference type="NCBI Taxonomy" id="797122"/>
    <lineage>
        <taxon>Eukaryota</taxon>
        <taxon>Metamonada</taxon>
        <taxon>Carpediemonas-like organisms</taxon>
        <taxon>Kipferlia</taxon>
    </lineage>
</organism>
<evidence type="ECO:0000313" key="3">
    <source>
        <dbReference type="Proteomes" id="UP000265618"/>
    </source>
</evidence>
<proteinExistence type="predicted"/>
<feature type="domain" description="YjeF N-terminal" evidence="1">
    <location>
        <begin position="1"/>
        <end position="168"/>
    </location>
</feature>
<dbReference type="Gene3D" id="3.40.50.10260">
    <property type="entry name" value="YjeF N-terminal domain"/>
    <property type="match status" value="1"/>
</dbReference>
<feature type="non-terminal residue" evidence="2">
    <location>
        <position position="192"/>
    </location>
</feature>
<dbReference type="SUPFAM" id="SSF64153">
    <property type="entry name" value="YjeF N-terminal domain-like"/>
    <property type="match status" value="1"/>
</dbReference>
<evidence type="ECO:0000313" key="2">
    <source>
        <dbReference type="EMBL" id="GCA63677.1"/>
    </source>
</evidence>
<dbReference type="InterPro" id="IPR004443">
    <property type="entry name" value="YjeF_N_dom"/>
</dbReference>
<reference evidence="2 3" key="1">
    <citation type="journal article" date="2018" name="PLoS ONE">
        <title>The draft genome of Kipferlia bialata reveals reductive genome evolution in fornicate parasites.</title>
        <authorList>
            <person name="Tanifuji G."/>
            <person name="Takabayashi S."/>
            <person name="Kume K."/>
            <person name="Takagi M."/>
            <person name="Nakayama T."/>
            <person name="Kamikawa R."/>
            <person name="Inagaki Y."/>
            <person name="Hashimoto T."/>
        </authorList>
    </citation>
    <scope>NUCLEOTIDE SEQUENCE [LARGE SCALE GENOMIC DNA]</scope>
    <source>
        <strain evidence="2">NY0173</strain>
    </source>
</reference>
<sequence length="192" mass="20824">DGIVCARHLSQAGYTVHLIVPRHPRPDNAFYIKLLEQARVCGVTLYVGITPSQYDPPSLTTPCLMIDALFGFSYKGGKGDIRAPYTEWVDLLHTVSTNKDPILAVDVPSGSRVDGEGTEECTYVPSAIISLTAPKPISTSLARECGVTHYLGGAFLPSPIGVKYGMPPTHTVYRHGTLVTLTPQGEVEWLEE</sequence>
<dbReference type="AlphaFoldDB" id="A0A391NQE5"/>
<evidence type="ECO:0000259" key="1">
    <source>
        <dbReference type="PROSITE" id="PS51385"/>
    </source>
</evidence>
<dbReference type="EMBL" id="BDIP01004540">
    <property type="protein sequence ID" value="GCA63677.1"/>
    <property type="molecule type" value="Genomic_DNA"/>
</dbReference>
<dbReference type="Proteomes" id="UP000265618">
    <property type="component" value="Unassembled WGS sequence"/>
</dbReference>
<dbReference type="OrthoDB" id="10064708at2759"/>
<dbReference type="Pfam" id="PF03853">
    <property type="entry name" value="YjeF_N"/>
    <property type="match status" value="1"/>
</dbReference>
<dbReference type="PROSITE" id="PS51385">
    <property type="entry name" value="YJEF_N"/>
    <property type="match status" value="1"/>
</dbReference>
<protein>
    <recommendedName>
        <fullName evidence="1">YjeF N-terminal domain-containing protein</fullName>
    </recommendedName>
</protein>
<name>A0A391NQE5_9EUKA</name>
<dbReference type="InterPro" id="IPR036652">
    <property type="entry name" value="YjeF_N_dom_sf"/>
</dbReference>
<comment type="caution">
    <text evidence="2">The sequence shown here is derived from an EMBL/GenBank/DDBJ whole genome shotgun (WGS) entry which is preliminary data.</text>
</comment>
<accession>A0A391NQE5</accession>
<keyword evidence="3" id="KW-1185">Reference proteome</keyword>
<gene>
    <name evidence="2" type="ORF">KIPB_011298</name>
</gene>